<feature type="compositionally biased region" description="Polar residues" evidence="2">
    <location>
        <begin position="806"/>
        <end position="817"/>
    </location>
</feature>
<evidence type="ECO:0000313" key="3">
    <source>
        <dbReference type="EMBL" id="SBS97748.1"/>
    </source>
</evidence>
<sequence length="1261" mass="147165">MNNDNGLIYRNNTWTLYNNKSKVVTNKKKSRVEYLTLLGNGKLFEAEKDHDVEKKEEVTDMYIYTSKGVEKVSINTTMKDKKSEPSKSKRYQYLKDKITNVLKNQEKLKQNMNEDGNLTRVYATRANASGIDDTSDSRDLFFFDKSKNEISIVSSKQVGDEDRQNNNESEIPTMEVTNVITHGEEFTQENTLFNKYEEEPNNSQLTTNFITKKSKKCFVDADITDNLFIRSHIDDIIKEKKENSMNNQTNRETCNQEMSEWECRNKDECSNIATLHTSPSHNKGHSRGIYKREKAEEDYGRIEDVSLIHNDINPYEYTSRVTNNDRNEEEDNLSSQLDILTSEIKKIKNKMKIINNKKHGKINTLNNKINVLNNKLNDNNMNNLCNDISIANNKIDILINEKINKIYEQIIIYVNNLHDQLRKKCKEGIYSQLNPQLQNQIYRQINNIKMQVVNLHEQMNNHAYMQRSNKMFNQMNNHINNLSNQIENQLYNQEKIEIPCQVENREEPHSRRSTEDQYDGHVRRKTGRHRTKEMEKHSEMSEERHIEMRAEGYTELRDKKYMEIHPYYQMDKNIERKTDEHAKDQTKEHPSAGHQHNRSDAPTQYYREYNSEQNFLNVKNRNKLENNWHMSDGSYEMPSECHAHRYSHSSKENPPNKYENGYVCEEEDFYMVDGGHRDGRNVRNDMDNGLCANEACSVPSDETYSVRSKESRSYAHEMKGRNVKENEKKRKREKKIDKSTYNHYEQKKKLMELFGVNRKKGKNMLSYDSYNGKQLPMSNHQTFFNSGECENGGFVNCRDIISEEQANWGSNGPQSSGNDERGNWEDGHDLPPSGIDVHRDWEDGNDNKPCGKDADGPYNDQKLLYLKQKLIQLNLYKMKKKDEKERGNSVMVEGKDTSKDVDNDFTNVADEKSSILQKKKIECRKGVNKLKIITQDEYDSGNVKSNRTGKSKTMYIKKGVWYKLSDTGHKHKQHDDGNYKQEADYTYLYENNKKNDSFFKKKDNIKKGNDFLSMFKKLVPKKDEIQNGEKNQHSDNAYAGCLMSYISDMSDMSDLSHLSDTSDTGDASHTNEKSEHPRYQKRAKKEHGEHADTHAHQTGFYFLVKEENKYSNKRESRPHIYTMHKDDKFVVPPQGNAPSYHEEPKEGRQKGGEKEKGKEVDVVNSKLDMYLDKGKNENKAKEGVKNVQLTNSFTIDQIYNYTVNYYSNINEGRKQGHPTNASSNPPIKNSKDISVIDDYGSNKELVKESLKKKYNFLSAKK</sequence>
<feature type="compositionally biased region" description="Polar residues" evidence="2">
    <location>
        <begin position="1217"/>
        <end position="1227"/>
    </location>
</feature>
<evidence type="ECO:0000313" key="4">
    <source>
        <dbReference type="Proteomes" id="UP000078546"/>
    </source>
</evidence>
<gene>
    <name evidence="3" type="ORF">POVCU1_040640</name>
</gene>
<feature type="compositionally biased region" description="Basic and acidic residues" evidence="2">
    <location>
        <begin position="707"/>
        <end position="739"/>
    </location>
</feature>
<feature type="compositionally biased region" description="Basic and acidic residues" evidence="2">
    <location>
        <begin position="1086"/>
        <end position="1095"/>
    </location>
</feature>
<reference evidence="4" key="1">
    <citation type="submission" date="2016-05" db="EMBL/GenBank/DDBJ databases">
        <authorList>
            <person name="Naeem Raeece"/>
        </authorList>
    </citation>
    <scope>NUCLEOTIDE SEQUENCE [LARGE SCALE GENOMIC DNA]</scope>
</reference>
<feature type="region of interest" description="Disordered" evidence="2">
    <location>
        <begin position="578"/>
        <end position="600"/>
    </location>
</feature>
<feature type="region of interest" description="Disordered" evidence="2">
    <location>
        <begin position="1128"/>
        <end position="1159"/>
    </location>
</feature>
<evidence type="ECO:0000256" key="2">
    <source>
        <dbReference type="SAM" id="MobiDB-lite"/>
    </source>
</evidence>
<feature type="compositionally biased region" description="Basic and acidic residues" evidence="2">
    <location>
        <begin position="532"/>
        <end position="544"/>
    </location>
</feature>
<protein>
    <submittedName>
        <fullName evidence="3">Uncharacterized protein</fullName>
    </submittedName>
</protein>
<feature type="compositionally biased region" description="Basic and acidic residues" evidence="2">
    <location>
        <begin position="1069"/>
        <end position="1078"/>
    </location>
</feature>
<feature type="compositionally biased region" description="Basic and acidic residues" evidence="2">
    <location>
        <begin position="1140"/>
        <end position="1159"/>
    </location>
</feature>
<feature type="region of interest" description="Disordered" evidence="2">
    <location>
        <begin position="1054"/>
        <end position="1097"/>
    </location>
</feature>
<feature type="region of interest" description="Disordered" evidence="2">
    <location>
        <begin position="702"/>
        <end position="739"/>
    </location>
</feature>
<feature type="region of interest" description="Disordered" evidence="2">
    <location>
        <begin position="806"/>
        <end position="830"/>
    </location>
</feature>
<feature type="compositionally biased region" description="Low complexity" evidence="2">
    <location>
        <begin position="1054"/>
        <end position="1065"/>
    </location>
</feature>
<feature type="compositionally biased region" description="Basic and acidic residues" evidence="2">
    <location>
        <begin position="503"/>
        <end position="521"/>
    </location>
</feature>
<accession>A0A1A8WZJ8</accession>
<feature type="compositionally biased region" description="Basic and acidic residues" evidence="2">
    <location>
        <begin position="818"/>
        <end position="829"/>
    </location>
</feature>
<feature type="coiled-coil region" evidence="1">
    <location>
        <begin position="330"/>
        <end position="401"/>
    </location>
</feature>
<feature type="region of interest" description="Disordered" evidence="2">
    <location>
        <begin position="1214"/>
        <end position="1233"/>
    </location>
</feature>
<keyword evidence="1" id="KW-0175">Coiled coil</keyword>
<feature type="compositionally biased region" description="Basic residues" evidence="2">
    <location>
        <begin position="522"/>
        <end position="531"/>
    </location>
</feature>
<feature type="region of interest" description="Disordered" evidence="2">
    <location>
        <begin position="502"/>
        <end position="544"/>
    </location>
</feature>
<name>A0A1A8WZJ8_PLAOA</name>
<dbReference type="AlphaFoldDB" id="A0A1A8WZJ8"/>
<dbReference type="EMBL" id="FLQV01000748">
    <property type="protein sequence ID" value="SBS97748.1"/>
    <property type="molecule type" value="Genomic_DNA"/>
</dbReference>
<feature type="compositionally biased region" description="Basic and acidic residues" evidence="2">
    <location>
        <begin position="578"/>
        <end position="591"/>
    </location>
</feature>
<proteinExistence type="predicted"/>
<evidence type="ECO:0000256" key="1">
    <source>
        <dbReference type="SAM" id="Coils"/>
    </source>
</evidence>
<organism evidence="3 4">
    <name type="scientific">Plasmodium ovale curtisi</name>
    <dbReference type="NCBI Taxonomy" id="864141"/>
    <lineage>
        <taxon>Eukaryota</taxon>
        <taxon>Sar</taxon>
        <taxon>Alveolata</taxon>
        <taxon>Apicomplexa</taxon>
        <taxon>Aconoidasida</taxon>
        <taxon>Haemosporida</taxon>
        <taxon>Plasmodiidae</taxon>
        <taxon>Plasmodium</taxon>
        <taxon>Plasmodium (Plasmodium)</taxon>
    </lineage>
</organism>
<dbReference type="Proteomes" id="UP000078546">
    <property type="component" value="Unassembled WGS sequence"/>
</dbReference>